<organism evidence="3 4">
    <name type="scientific">Diversispora epigaea</name>
    <dbReference type="NCBI Taxonomy" id="1348612"/>
    <lineage>
        <taxon>Eukaryota</taxon>
        <taxon>Fungi</taxon>
        <taxon>Fungi incertae sedis</taxon>
        <taxon>Mucoromycota</taxon>
        <taxon>Glomeromycotina</taxon>
        <taxon>Glomeromycetes</taxon>
        <taxon>Diversisporales</taxon>
        <taxon>Diversisporaceae</taxon>
        <taxon>Diversispora</taxon>
    </lineage>
</organism>
<keyword evidence="1" id="KW-0067">ATP-binding</keyword>
<keyword evidence="1" id="KW-0547">Nucleotide-binding</keyword>
<sequence>MSLRQNLAIAPDCAVAKFRAQLAKLNLAKFLAQFVLRLPSLVETVDSLRQNLAIAPDCAVAKFRAQLAKLNLAKFLAQFVLRLPSLVETVDVLLRDLCNCNLLFGGKIFIGIGNFHQVSPIVSSSRRIATILESIKSSLLWNTFKVYNLQKPVRNAHDPEYSQFMDDVGDSISGENISSSLLITTHELDDATSVNFFKRKPSKSFTPITFEYLQHKRNIYEGYWYRKPSFLLIKRNTPEVIDIDNLQ</sequence>
<dbReference type="AlphaFoldDB" id="A0A397IIH9"/>
<keyword evidence="4" id="KW-1185">Reference proteome</keyword>
<dbReference type="GO" id="GO:0006310">
    <property type="term" value="P:DNA recombination"/>
    <property type="evidence" value="ECO:0007669"/>
    <property type="project" value="UniProtKB-KW"/>
</dbReference>
<keyword evidence="1" id="KW-0227">DNA damage</keyword>
<dbReference type="GO" id="GO:0005524">
    <property type="term" value="F:ATP binding"/>
    <property type="evidence" value="ECO:0007669"/>
    <property type="project" value="UniProtKB-KW"/>
</dbReference>
<protein>
    <recommendedName>
        <fullName evidence="1">ATP-dependent DNA helicase</fullName>
        <ecNumber evidence="1">5.6.2.3</ecNumber>
    </recommendedName>
</protein>
<accession>A0A397IIH9</accession>
<dbReference type="GO" id="GO:0043139">
    <property type="term" value="F:5'-3' DNA helicase activity"/>
    <property type="evidence" value="ECO:0007669"/>
    <property type="project" value="UniProtKB-EC"/>
</dbReference>
<name>A0A397IIH9_9GLOM</name>
<evidence type="ECO:0000313" key="4">
    <source>
        <dbReference type="Proteomes" id="UP000266861"/>
    </source>
</evidence>
<keyword evidence="1" id="KW-0233">DNA recombination</keyword>
<dbReference type="STRING" id="1348612.A0A397IIH9"/>
<dbReference type="OrthoDB" id="2444842at2759"/>
<dbReference type="Pfam" id="PF05970">
    <property type="entry name" value="PIF1"/>
    <property type="match status" value="1"/>
</dbReference>
<evidence type="ECO:0000259" key="2">
    <source>
        <dbReference type="Pfam" id="PF05970"/>
    </source>
</evidence>
<proteinExistence type="inferred from homology"/>
<evidence type="ECO:0000256" key="1">
    <source>
        <dbReference type="RuleBase" id="RU363044"/>
    </source>
</evidence>
<keyword evidence="1" id="KW-0234">DNA repair</keyword>
<evidence type="ECO:0000313" key="3">
    <source>
        <dbReference type="EMBL" id="RHZ72853.1"/>
    </source>
</evidence>
<keyword evidence="1" id="KW-0347">Helicase</keyword>
<gene>
    <name evidence="3" type="ORF">Glove_236g40</name>
</gene>
<comment type="catalytic activity">
    <reaction evidence="1">
        <text>ATP + H2O = ADP + phosphate + H(+)</text>
        <dbReference type="Rhea" id="RHEA:13065"/>
        <dbReference type="ChEBI" id="CHEBI:15377"/>
        <dbReference type="ChEBI" id="CHEBI:15378"/>
        <dbReference type="ChEBI" id="CHEBI:30616"/>
        <dbReference type="ChEBI" id="CHEBI:43474"/>
        <dbReference type="ChEBI" id="CHEBI:456216"/>
        <dbReference type="EC" id="5.6.2.3"/>
    </reaction>
</comment>
<feature type="domain" description="DNA helicase Pif1-like DEAD-box helicase" evidence="2">
    <location>
        <begin position="86"/>
        <end position="158"/>
    </location>
</feature>
<reference evidence="3 4" key="1">
    <citation type="submission" date="2018-08" db="EMBL/GenBank/DDBJ databases">
        <title>Genome and evolution of the arbuscular mycorrhizal fungus Diversispora epigaea (formerly Glomus versiforme) and its bacterial endosymbionts.</title>
        <authorList>
            <person name="Sun X."/>
            <person name="Fei Z."/>
            <person name="Harrison M."/>
        </authorList>
    </citation>
    <scope>NUCLEOTIDE SEQUENCE [LARGE SCALE GENOMIC DNA]</scope>
    <source>
        <strain evidence="3 4">IT104</strain>
    </source>
</reference>
<keyword evidence="1" id="KW-0378">Hydrolase</keyword>
<comment type="caution">
    <text evidence="3">The sequence shown here is derived from an EMBL/GenBank/DDBJ whole genome shotgun (WGS) entry which is preliminary data.</text>
</comment>
<comment type="cofactor">
    <cofactor evidence="1">
        <name>Mg(2+)</name>
        <dbReference type="ChEBI" id="CHEBI:18420"/>
    </cofactor>
</comment>
<dbReference type="GO" id="GO:0016887">
    <property type="term" value="F:ATP hydrolysis activity"/>
    <property type="evidence" value="ECO:0007669"/>
    <property type="project" value="RHEA"/>
</dbReference>
<dbReference type="Proteomes" id="UP000266861">
    <property type="component" value="Unassembled WGS sequence"/>
</dbReference>
<comment type="similarity">
    <text evidence="1">Belongs to the helicase family.</text>
</comment>
<dbReference type="EC" id="5.6.2.3" evidence="1"/>
<dbReference type="InterPro" id="IPR010285">
    <property type="entry name" value="DNA_helicase_pif1-like_DEAD"/>
</dbReference>
<dbReference type="GO" id="GO:0006281">
    <property type="term" value="P:DNA repair"/>
    <property type="evidence" value="ECO:0007669"/>
    <property type="project" value="UniProtKB-KW"/>
</dbReference>
<dbReference type="GO" id="GO:0000723">
    <property type="term" value="P:telomere maintenance"/>
    <property type="evidence" value="ECO:0007669"/>
    <property type="project" value="InterPro"/>
</dbReference>
<dbReference type="EMBL" id="PQFF01000218">
    <property type="protein sequence ID" value="RHZ72853.1"/>
    <property type="molecule type" value="Genomic_DNA"/>
</dbReference>